<dbReference type="Proteomes" id="UP000823775">
    <property type="component" value="Unassembled WGS sequence"/>
</dbReference>
<gene>
    <name evidence="2" type="ORF">HAX54_040048</name>
</gene>
<organism evidence="2 3">
    <name type="scientific">Datura stramonium</name>
    <name type="common">Jimsonweed</name>
    <name type="synonym">Common thornapple</name>
    <dbReference type="NCBI Taxonomy" id="4076"/>
    <lineage>
        <taxon>Eukaryota</taxon>
        <taxon>Viridiplantae</taxon>
        <taxon>Streptophyta</taxon>
        <taxon>Embryophyta</taxon>
        <taxon>Tracheophyta</taxon>
        <taxon>Spermatophyta</taxon>
        <taxon>Magnoliopsida</taxon>
        <taxon>eudicotyledons</taxon>
        <taxon>Gunneridae</taxon>
        <taxon>Pentapetalae</taxon>
        <taxon>asterids</taxon>
        <taxon>lamiids</taxon>
        <taxon>Solanales</taxon>
        <taxon>Solanaceae</taxon>
        <taxon>Solanoideae</taxon>
        <taxon>Datureae</taxon>
        <taxon>Datura</taxon>
    </lineage>
</organism>
<evidence type="ECO:0000313" key="2">
    <source>
        <dbReference type="EMBL" id="MCD7459086.1"/>
    </source>
</evidence>
<protein>
    <submittedName>
        <fullName evidence="2">Uncharacterized protein</fullName>
    </submittedName>
</protein>
<keyword evidence="1" id="KW-0812">Transmembrane</keyword>
<dbReference type="EMBL" id="JACEIK010000560">
    <property type="protein sequence ID" value="MCD7459086.1"/>
    <property type="molecule type" value="Genomic_DNA"/>
</dbReference>
<sequence length="102" mass="11292">MASMPELSALNLEHNKFTGMIPTQYAVKVVVLRATRRRLKDYCWAGIICLGLFLGLLSLNPGSVNVSLVDNCLYMCPDTLYICHGGNQKSLLDCKKFGPMIP</sequence>
<accession>A0ABS8SJK2</accession>
<reference evidence="2 3" key="1">
    <citation type="journal article" date="2021" name="BMC Genomics">
        <title>Datura genome reveals duplications of psychoactive alkaloid biosynthetic genes and high mutation rate following tissue culture.</title>
        <authorList>
            <person name="Rajewski A."/>
            <person name="Carter-House D."/>
            <person name="Stajich J."/>
            <person name="Litt A."/>
        </authorList>
    </citation>
    <scope>NUCLEOTIDE SEQUENCE [LARGE SCALE GENOMIC DNA]</scope>
    <source>
        <strain evidence="2">AR-01</strain>
    </source>
</reference>
<evidence type="ECO:0000313" key="3">
    <source>
        <dbReference type="Proteomes" id="UP000823775"/>
    </source>
</evidence>
<evidence type="ECO:0000256" key="1">
    <source>
        <dbReference type="SAM" id="Phobius"/>
    </source>
</evidence>
<feature type="transmembrane region" description="Helical" evidence="1">
    <location>
        <begin position="42"/>
        <end position="59"/>
    </location>
</feature>
<keyword evidence="1" id="KW-0472">Membrane</keyword>
<keyword evidence="1" id="KW-1133">Transmembrane helix</keyword>
<keyword evidence="3" id="KW-1185">Reference proteome</keyword>
<name>A0ABS8SJK2_DATST</name>
<proteinExistence type="predicted"/>
<comment type="caution">
    <text evidence="2">The sequence shown here is derived from an EMBL/GenBank/DDBJ whole genome shotgun (WGS) entry which is preliminary data.</text>
</comment>